<dbReference type="Gene3D" id="1.20.1550.10">
    <property type="entry name" value="DsbB-like"/>
    <property type="match status" value="1"/>
</dbReference>
<organism evidence="7 8">
    <name type="scientific">PS1 clade bacterium</name>
    <dbReference type="NCBI Taxonomy" id="2175152"/>
    <lineage>
        <taxon>Bacteria</taxon>
        <taxon>Pseudomonadati</taxon>
        <taxon>Pseudomonadota</taxon>
        <taxon>Alphaproteobacteria</taxon>
        <taxon>PS1 clade</taxon>
    </lineage>
</organism>
<feature type="transmembrane region" description="Helical" evidence="5">
    <location>
        <begin position="242"/>
        <end position="261"/>
    </location>
</feature>
<dbReference type="Pfam" id="PF02600">
    <property type="entry name" value="DsbB"/>
    <property type="match status" value="1"/>
</dbReference>
<dbReference type="InterPro" id="IPR051311">
    <property type="entry name" value="DedA_domain"/>
</dbReference>
<keyword evidence="4 5" id="KW-0472">Membrane</keyword>
<reference evidence="7 8" key="1">
    <citation type="journal article" date="2018" name="Microbiome">
        <title>Fine metagenomic profile of the Mediterranean stratified and mixed water columns revealed by assembly and recruitment.</title>
        <authorList>
            <person name="Haro-Moreno J.M."/>
            <person name="Lopez-Perez M."/>
            <person name="De La Torre J.R."/>
            <person name="Picazo A."/>
            <person name="Camacho A."/>
            <person name="Rodriguez-Valera F."/>
        </authorList>
    </citation>
    <scope>NUCLEOTIDE SEQUENCE [LARGE SCALE GENOMIC DNA]</scope>
    <source>
        <strain evidence="7">MED-G55</strain>
    </source>
</reference>
<keyword evidence="2 5" id="KW-0812">Transmembrane</keyword>
<comment type="subcellular location">
    <subcellularLocation>
        <location evidence="1">Membrane</location>
        <topology evidence="1">Multi-pass membrane protein</topology>
    </subcellularLocation>
</comment>
<feature type="transmembrane region" description="Helical" evidence="5">
    <location>
        <begin position="218"/>
        <end position="235"/>
    </location>
</feature>
<dbReference type="InterPro" id="IPR003752">
    <property type="entry name" value="DiS_bond_form_DsbB/BdbC"/>
</dbReference>
<evidence type="ECO:0000259" key="6">
    <source>
        <dbReference type="Pfam" id="PF09335"/>
    </source>
</evidence>
<accession>A0A368E0B8</accession>
<evidence type="ECO:0000256" key="2">
    <source>
        <dbReference type="ARBA" id="ARBA00022692"/>
    </source>
</evidence>
<dbReference type="GO" id="GO:0006457">
    <property type="term" value="P:protein folding"/>
    <property type="evidence" value="ECO:0007669"/>
    <property type="project" value="InterPro"/>
</dbReference>
<dbReference type="SUPFAM" id="SSF158442">
    <property type="entry name" value="DsbB-like"/>
    <property type="match status" value="1"/>
</dbReference>
<feature type="transmembrane region" description="Helical" evidence="5">
    <location>
        <begin position="65"/>
        <end position="86"/>
    </location>
</feature>
<proteinExistence type="predicted"/>
<dbReference type="EMBL" id="QOQF01000015">
    <property type="protein sequence ID" value="RCL76891.1"/>
    <property type="molecule type" value="Genomic_DNA"/>
</dbReference>
<evidence type="ECO:0000256" key="3">
    <source>
        <dbReference type="ARBA" id="ARBA00022989"/>
    </source>
</evidence>
<dbReference type="InterPro" id="IPR032816">
    <property type="entry name" value="VTT_dom"/>
</dbReference>
<feature type="transmembrane region" description="Helical" evidence="5">
    <location>
        <begin position="148"/>
        <end position="173"/>
    </location>
</feature>
<dbReference type="AlphaFoldDB" id="A0A368E0B8"/>
<evidence type="ECO:0000313" key="8">
    <source>
        <dbReference type="Proteomes" id="UP000252132"/>
    </source>
</evidence>
<feature type="domain" description="VTT" evidence="6">
    <location>
        <begin position="61"/>
        <end position="164"/>
    </location>
</feature>
<feature type="transmembrane region" description="Helical" evidence="5">
    <location>
        <begin position="313"/>
        <end position="334"/>
    </location>
</feature>
<dbReference type="Proteomes" id="UP000252132">
    <property type="component" value="Unassembled WGS sequence"/>
</dbReference>
<evidence type="ECO:0000313" key="7">
    <source>
        <dbReference type="EMBL" id="RCL76891.1"/>
    </source>
</evidence>
<name>A0A368E0B8_9PROT</name>
<gene>
    <name evidence="7" type="ORF">DBW69_04625</name>
</gene>
<evidence type="ECO:0000256" key="5">
    <source>
        <dbReference type="SAM" id="Phobius"/>
    </source>
</evidence>
<comment type="caution">
    <text evidence="7">The sequence shown here is derived from an EMBL/GenBank/DDBJ whole genome shotgun (WGS) entry which is preliminary data.</text>
</comment>
<keyword evidence="3 5" id="KW-1133">Transmembrane helix</keyword>
<dbReference type="GO" id="GO:0015035">
    <property type="term" value="F:protein-disulfide reductase activity"/>
    <property type="evidence" value="ECO:0007669"/>
    <property type="project" value="InterPro"/>
</dbReference>
<dbReference type="GO" id="GO:0005886">
    <property type="term" value="C:plasma membrane"/>
    <property type="evidence" value="ECO:0007669"/>
    <property type="project" value="TreeGrafter"/>
</dbReference>
<feature type="transmembrane region" description="Helical" evidence="5">
    <location>
        <begin position="185"/>
        <end position="206"/>
    </location>
</feature>
<dbReference type="PANTHER" id="PTHR42709">
    <property type="entry name" value="ALKALINE PHOSPHATASE LIKE PROTEIN"/>
    <property type="match status" value="1"/>
</dbReference>
<dbReference type="InterPro" id="IPR023380">
    <property type="entry name" value="DsbB-like_sf"/>
</dbReference>
<dbReference type="Pfam" id="PF09335">
    <property type="entry name" value="VTT_dom"/>
    <property type="match status" value="1"/>
</dbReference>
<evidence type="ECO:0000256" key="4">
    <source>
        <dbReference type="ARBA" id="ARBA00023136"/>
    </source>
</evidence>
<evidence type="ECO:0000256" key="1">
    <source>
        <dbReference type="ARBA" id="ARBA00004141"/>
    </source>
</evidence>
<protein>
    <submittedName>
        <fullName evidence="7">Disulfide bond formation protein B</fullName>
    </submittedName>
</protein>
<dbReference type="PANTHER" id="PTHR42709:SF11">
    <property type="entry name" value="DEDA FAMILY PROTEIN"/>
    <property type="match status" value="1"/>
</dbReference>
<feature type="transmembrane region" description="Helical" evidence="5">
    <location>
        <begin position="118"/>
        <end position="142"/>
    </location>
</feature>
<sequence>MQKTQKTQKTMQPTMKKLYEWCQSLATHAKAKWALAGISFIESSFFPVPPDVILAPMVLADKSRAWFYAFICTLASVLGAILGYIIGRYLFELIGTPILEAYSAQAAFEKFTGFYADWGFWIVIISAISFVPFKVATIASGVVAMEPIGFLAACIIGRAIRFYGVTAALMVNIRLWLFQPLRRGIMITLASLGVLAAVFAFEYLMGLAPCPLCLNQRIAFYLAVPLGLLAALTASKKPSLSTISFMILTFIFLVNSAYGGYHAGIEWGYWPGPASCAGNPMEVTNIEELILSLENGAPPSCSEAPWRLFGLSLAGYNMLASLGLALLAGFPILFRRQETS</sequence>